<feature type="compositionally biased region" description="Polar residues" evidence="1">
    <location>
        <begin position="228"/>
        <end position="240"/>
    </location>
</feature>
<accession>A0A383RJQ4</accession>
<organism evidence="2 3">
    <name type="scientific">Paenibacillus alvei</name>
    <name type="common">Bacillus alvei</name>
    <dbReference type="NCBI Taxonomy" id="44250"/>
    <lineage>
        <taxon>Bacteria</taxon>
        <taxon>Bacillati</taxon>
        <taxon>Bacillota</taxon>
        <taxon>Bacilli</taxon>
        <taxon>Bacillales</taxon>
        <taxon>Paenibacillaceae</taxon>
        <taxon>Paenibacillus</taxon>
    </lineage>
</organism>
<evidence type="ECO:0000313" key="2">
    <source>
        <dbReference type="EMBL" id="SYX86921.1"/>
    </source>
</evidence>
<dbReference type="AlphaFoldDB" id="A0A383RJQ4"/>
<dbReference type="EMBL" id="LS992241">
    <property type="protein sequence ID" value="SYX86921.1"/>
    <property type="molecule type" value="Genomic_DNA"/>
</dbReference>
<sequence length="253" mass="29136">MKLAALYKNNLVPSYDRIDILVRAINRVLEKISKQTVIDPDLTDDSKPYTRRQEVMNSIIKVVRGLPKEWKMSVKKKRAGGNFHYIVVHFDDLNINLVPIHLNSYAKLPKPSEYRGDMAAFNFAIMKDHGMDSDMDFQTQFALENDEFSVISEPNVPENIKDIPFGLLLIYDGANMQVPIRLAALTPEQDRFIFCDNVELLKKYSGVVTEGPVKEKIEIKKRRKTKLDTSQVNEYNTTPNVAMKQKQSRSEKR</sequence>
<protein>
    <submittedName>
        <fullName evidence="2">Uncharacterized protein</fullName>
    </submittedName>
</protein>
<evidence type="ECO:0000256" key="1">
    <source>
        <dbReference type="SAM" id="MobiDB-lite"/>
    </source>
</evidence>
<dbReference type="RefSeq" id="WP_138188708.1">
    <property type="nucleotide sequence ID" value="NZ_LS992241.1"/>
</dbReference>
<gene>
    <name evidence="2" type="ORF">PBLR_15347</name>
</gene>
<feature type="region of interest" description="Disordered" evidence="1">
    <location>
        <begin position="222"/>
        <end position="253"/>
    </location>
</feature>
<reference evidence="3" key="1">
    <citation type="submission" date="2018-08" db="EMBL/GenBank/DDBJ databases">
        <authorList>
            <person name="Chevrot R."/>
        </authorList>
    </citation>
    <scope>NUCLEOTIDE SEQUENCE [LARGE SCALE GENOMIC DNA]</scope>
</reference>
<proteinExistence type="predicted"/>
<dbReference type="Proteomes" id="UP000304148">
    <property type="component" value="Chromosome"/>
</dbReference>
<evidence type="ECO:0000313" key="3">
    <source>
        <dbReference type="Proteomes" id="UP000304148"/>
    </source>
</evidence>
<name>A0A383RJQ4_PAEAL</name>